<reference evidence="1 2" key="1">
    <citation type="submission" date="2018-10" db="EMBL/GenBank/DDBJ databases">
        <title>Genomic Encyclopedia of Archaeal and Bacterial Type Strains, Phase II (KMG-II): from individual species to whole genera.</title>
        <authorList>
            <person name="Goeker M."/>
        </authorList>
    </citation>
    <scope>NUCLEOTIDE SEQUENCE [LARGE SCALE GENOMIC DNA]</scope>
    <source>
        <strain evidence="1 2">DSM 14219</strain>
    </source>
</reference>
<sequence>MKNLKKISRENLRIINGGLRMCPQDGNCGSGWCCSNGACRLISGASPSTYLCDAIPV</sequence>
<protein>
    <submittedName>
        <fullName evidence="1">Uncharacterized protein</fullName>
    </submittedName>
</protein>
<keyword evidence="2" id="KW-1185">Reference proteome</keyword>
<comment type="caution">
    <text evidence="1">The sequence shown here is derived from an EMBL/GenBank/DDBJ whole genome shotgun (WGS) entry which is preliminary data.</text>
</comment>
<organism evidence="1 2">
    <name type="scientific">Chryseobacterium defluvii</name>
    <dbReference type="NCBI Taxonomy" id="160396"/>
    <lineage>
        <taxon>Bacteria</taxon>
        <taxon>Pseudomonadati</taxon>
        <taxon>Bacteroidota</taxon>
        <taxon>Flavobacteriia</taxon>
        <taxon>Flavobacteriales</taxon>
        <taxon>Weeksellaceae</taxon>
        <taxon>Chryseobacterium group</taxon>
        <taxon>Chryseobacterium</taxon>
    </lineage>
</organism>
<dbReference type="RefSeq" id="WP_170149019.1">
    <property type="nucleotide sequence ID" value="NZ_RBXB01000003.1"/>
</dbReference>
<evidence type="ECO:0000313" key="2">
    <source>
        <dbReference type="Proteomes" id="UP000272428"/>
    </source>
</evidence>
<proteinExistence type="predicted"/>
<accession>A0A495S8Q3</accession>
<dbReference type="InterPro" id="IPR058074">
    <property type="entry name" value="Bacteriocin-like"/>
</dbReference>
<dbReference type="EMBL" id="RBXB01000003">
    <property type="protein sequence ID" value="RKS96019.1"/>
    <property type="molecule type" value="Genomic_DNA"/>
</dbReference>
<evidence type="ECO:0000313" key="1">
    <source>
        <dbReference type="EMBL" id="RKS96019.1"/>
    </source>
</evidence>
<name>A0A495S8Q3_9FLAO</name>
<gene>
    <name evidence="1" type="ORF">BCF58_2438</name>
</gene>
<dbReference type="Proteomes" id="UP000272428">
    <property type="component" value="Unassembled WGS sequence"/>
</dbReference>
<dbReference type="AlphaFoldDB" id="A0A495S8Q3"/>
<dbReference type="NCBIfam" id="NF047798">
    <property type="entry name" value="leader_Chryseo"/>
    <property type="match status" value="1"/>
</dbReference>